<reference evidence="11 12" key="1">
    <citation type="journal article" date="2015" name="Int. J. Syst. Evol. Microbiol.">
        <title>M ethanocaldococcus bathoardescens sp. nov., a hyperthermophilic methanogen isolated from a volcanically active deep-sea hydrothermal vent.</title>
        <authorList>
            <person name="Stewart L.C."/>
            <person name="Jung J.H."/>
            <person name="Kim Y.T."/>
            <person name="Kwon S.W."/>
            <person name="Park C.S."/>
            <person name="Holden J.F."/>
        </authorList>
    </citation>
    <scope>NUCLEOTIDE SEQUENCE [LARGE SCALE GENOMIC DNA]</scope>
    <source>
        <strain evidence="11 12">JH146</strain>
    </source>
</reference>
<keyword evidence="5 9" id="KW-0547">Nucleotide-binding</keyword>
<dbReference type="FunFam" id="3.40.50.620:FF:000053">
    <property type="entry name" value="Probable tRNA sulfurtransferase"/>
    <property type="match status" value="1"/>
</dbReference>
<dbReference type="OrthoDB" id="372227at2157"/>
<sequence length="373" mass="42793">MEILVRYGEIGLKSDPIRRNLEEILRKNIIKLFRKYEIDCDVKILHRRLLVKVNTKDKEDLAIKLLKKVAGIVSYSPVYECPLDINEIVSFAIQVMKKKLKTLNKEKVTFAVKTKRSYKKFPFTSVEVNKKVGEAIVEKLGLEVDLENPDIVLGIEILNDRAYIFTEKYEGIGGLPAGSQGKVLCLLSDGIDSPVAAFMMIRRGCRAVLLHLKMSEEALNKVRRIVEILSDYDTELEFVVYDYSKDMKDIVEKLKSIKRENYTCIFCKRKMLKMAEKYAKYLDCDAIVTGDNLGQVASQTLKNLRVISEDIKYPILRPLIGLDKNDIIEIAKEIGTYEISTEKEIKCPYLPKYPKTIAKPEDIKKIKEKVKLA</sequence>
<evidence type="ECO:0000256" key="9">
    <source>
        <dbReference type="HAMAP-Rule" id="MF_00021"/>
    </source>
</evidence>
<comment type="similarity">
    <text evidence="9">Belongs to the ThiI family.</text>
</comment>
<evidence type="ECO:0000256" key="8">
    <source>
        <dbReference type="ARBA" id="ARBA00022977"/>
    </source>
</evidence>
<dbReference type="GO" id="GO:0009229">
    <property type="term" value="P:thiamine diphosphate biosynthetic process"/>
    <property type="evidence" value="ECO:0007669"/>
    <property type="project" value="UniProtKB-UniRule"/>
</dbReference>
<evidence type="ECO:0000256" key="5">
    <source>
        <dbReference type="ARBA" id="ARBA00022741"/>
    </source>
</evidence>
<evidence type="ECO:0000256" key="4">
    <source>
        <dbReference type="ARBA" id="ARBA00022679"/>
    </source>
</evidence>
<keyword evidence="3 9" id="KW-0820">tRNA-binding</keyword>
<dbReference type="HAMAP" id="MF_00021">
    <property type="entry name" value="ThiI"/>
    <property type="match status" value="1"/>
</dbReference>
<dbReference type="RefSeq" id="WP_048202242.1">
    <property type="nucleotide sequence ID" value="NZ_CP009149.1"/>
</dbReference>
<dbReference type="Pfam" id="PF22025">
    <property type="entry name" value="ThiI_fer"/>
    <property type="match status" value="1"/>
</dbReference>
<keyword evidence="8 9" id="KW-0784">Thiamine biosynthesis</keyword>
<feature type="binding site" evidence="9">
    <location>
        <position position="290"/>
    </location>
    <ligand>
        <name>ATP</name>
        <dbReference type="ChEBI" id="CHEBI:30616"/>
    </ligand>
</feature>
<evidence type="ECO:0000256" key="3">
    <source>
        <dbReference type="ARBA" id="ARBA00022555"/>
    </source>
</evidence>
<keyword evidence="7 9" id="KW-0694">RNA-binding</keyword>
<organism evidence="11 12">
    <name type="scientific">Methanocaldococcus bathoardescens</name>
    <dbReference type="NCBI Taxonomy" id="1301915"/>
    <lineage>
        <taxon>Archaea</taxon>
        <taxon>Methanobacteriati</taxon>
        <taxon>Methanobacteriota</taxon>
        <taxon>Methanomada group</taxon>
        <taxon>Methanococci</taxon>
        <taxon>Methanococcales</taxon>
        <taxon>Methanocaldococcaceae</taxon>
        <taxon>Methanocaldococcus</taxon>
    </lineage>
</organism>
<dbReference type="InterPro" id="IPR049961">
    <property type="entry name" value="ThiI_N"/>
</dbReference>
<dbReference type="InterPro" id="IPR020536">
    <property type="entry name" value="ThiI_AANH"/>
</dbReference>
<dbReference type="InterPro" id="IPR049962">
    <property type="entry name" value="THUMP_ThiI"/>
</dbReference>
<feature type="binding site" evidence="9">
    <location>
        <position position="299"/>
    </location>
    <ligand>
        <name>ATP</name>
        <dbReference type="ChEBI" id="CHEBI:30616"/>
    </ligand>
</feature>
<feature type="domain" description="THUMP" evidence="10">
    <location>
        <begin position="60"/>
        <end position="168"/>
    </location>
</feature>
<proteinExistence type="inferred from homology"/>
<comment type="pathway">
    <text evidence="9">Cofactor biosynthesis; thiamine diphosphate biosynthesis.</text>
</comment>
<evidence type="ECO:0000256" key="2">
    <source>
        <dbReference type="ARBA" id="ARBA00022490"/>
    </source>
</evidence>
<dbReference type="SUPFAM" id="SSF143437">
    <property type="entry name" value="THUMP domain-like"/>
    <property type="match status" value="1"/>
</dbReference>
<feature type="binding site" evidence="9">
    <location>
        <begin position="186"/>
        <end position="187"/>
    </location>
    <ligand>
        <name>ATP</name>
        <dbReference type="ChEBI" id="CHEBI:30616"/>
    </ligand>
</feature>
<accession>A0A076LI25</accession>
<dbReference type="InterPro" id="IPR003720">
    <property type="entry name" value="tRNA_STrfase"/>
</dbReference>
<dbReference type="EMBL" id="CP009149">
    <property type="protein sequence ID" value="AIJ06138.1"/>
    <property type="molecule type" value="Genomic_DNA"/>
</dbReference>
<dbReference type="Pfam" id="PF02568">
    <property type="entry name" value="ThiI"/>
    <property type="match status" value="1"/>
</dbReference>
<evidence type="ECO:0000256" key="6">
    <source>
        <dbReference type="ARBA" id="ARBA00022840"/>
    </source>
</evidence>
<comment type="catalytic activity">
    <reaction evidence="9">
        <text>[ThiS sulfur-carrier protein]-C-terminal Gly-Gly-AMP + S-sulfanyl-L-cysteinyl-[cysteine desulfurase] + AH2 = [ThiS sulfur-carrier protein]-C-terminal-Gly-aminoethanethioate + L-cysteinyl-[cysteine desulfurase] + A + AMP + 2 H(+)</text>
        <dbReference type="Rhea" id="RHEA:43340"/>
        <dbReference type="Rhea" id="RHEA-COMP:12157"/>
        <dbReference type="Rhea" id="RHEA-COMP:12158"/>
        <dbReference type="Rhea" id="RHEA-COMP:12910"/>
        <dbReference type="Rhea" id="RHEA-COMP:19908"/>
        <dbReference type="ChEBI" id="CHEBI:13193"/>
        <dbReference type="ChEBI" id="CHEBI:15378"/>
        <dbReference type="ChEBI" id="CHEBI:17499"/>
        <dbReference type="ChEBI" id="CHEBI:29950"/>
        <dbReference type="ChEBI" id="CHEBI:61963"/>
        <dbReference type="ChEBI" id="CHEBI:90618"/>
        <dbReference type="ChEBI" id="CHEBI:232372"/>
        <dbReference type="ChEBI" id="CHEBI:456215"/>
    </reaction>
</comment>
<evidence type="ECO:0000259" key="10">
    <source>
        <dbReference type="PROSITE" id="PS51165"/>
    </source>
</evidence>
<keyword evidence="6 9" id="KW-0067">ATP-binding</keyword>
<dbReference type="GO" id="GO:0140741">
    <property type="term" value="F:tRNA-uracil-4 sulfurtransferase activity"/>
    <property type="evidence" value="ECO:0007669"/>
    <property type="project" value="UniProtKB-EC"/>
</dbReference>
<dbReference type="GO" id="GO:0005829">
    <property type="term" value="C:cytosol"/>
    <property type="evidence" value="ECO:0007669"/>
    <property type="project" value="TreeGrafter"/>
</dbReference>
<comment type="subcellular location">
    <subcellularLocation>
        <location evidence="1 9">Cytoplasm</location>
    </subcellularLocation>
</comment>
<dbReference type="CDD" id="cd11716">
    <property type="entry name" value="THUMP_ThiI"/>
    <property type="match status" value="1"/>
</dbReference>
<dbReference type="GO" id="GO:0009228">
    <property type="term" value="P:thiamine biosynthetic process"/>
    <property type="evidence" value="ECO:0007669"/>
    <property type="project" value="UniProtKB-KW"/>
</dbReference>
<dbReference type="GO" id="GO:0000049">
    <property type="term" value="F:tRNA binding"/>
    <property type="evidence" value="ECO:0007669"/>
    <property type="project" value="UniProtKB-UniRule"/>
</dbReference>
<dbReference type="NCBIfam" id="TIGR00342">
    <property type="entry name" value="tRNA uracil 4-sulfurtransferase ThiI"/>
    <property type="match status" value="1"/>
</dbReference>
<keyword evidence="2 9" id="KW-0963">Cytoplasm</keyword>
<evidence type="ECO:0000256" key="1">
    <source>
        <dbReference type="ARBA" id="ARBA00004496"/>
    </source>
</evidence>
<dbReference type="UniPathway" id="UPA00060"/>
<dbReference type="GO" id="GO:0002937">
    <property type="term" value="P:tRNA 4-thiouridine biosynthesis"/>
    <property type="evidence" value="ECO:0007669"/>
    <property type="project" value="TreeGrafter"/>
</dbReference>
<dbReference type="Proteomes" id="UP000028781">
    <property type="component" value="Chromosome"/>
</dbReference>
<dbReference type="InterPro" id="IPR054173">
    <property type="entry name" value="ThiI_fer"/>
</dbReference>
<dbReference type="EC" id="2.8.1.4" evidence="9"/>
<dbReference type="PANTHER" id="PTHR43209">
    <property type="entry name" value="TRNA SULFURTRANSFERASE"/>
    <property type="match status" value="1"/>
</dbReference>
<dbReference type="PROSITE" id="PS51165">
    <property type="entry name" value="THUMP"/>
    <property type="match status" value="1"/>
</dbReference>
<feature type="binding site" evidence="9">
    <location>
        <position position="268"/>
    </location>
    <ligand>
        <name>ATP</name>
        <dbReference type="ChEBI" id="CHEBI:30616"/>
    </ligand>
</feature>
<comment type="caution">
    <text evidence="9">Lacks conserved residue(s) required for the propagation of feature annotation.</text>
</comment>
<protein>
    <recommendedName>
        <fullName evidence="9">Probable tRNA sulfurtransferase</fullName>
        <ecNumber evidence="9">2.8.1.4</ecNumber>
    </recommendedName>
    <alternativeName>
        <fullName evidence="9">Sulfur carrier protein ThiS sulfurtransferase</fullName>
    </alternativeName>
    <alternativeName>
        <fullName evidence="9">Thiamine biosynthesis protein ThiI</fullName>
    </alternativeName>
    <alternativeName>
        <fullName evidence="9">tRNA 4-thiouridine synthase</fullName>
    </alternativeName>
</protein>
<dbReference type="GO" id="GO:0052837">
    <property type="term" value="P:thiazole biosynthetic process"/>
    <property type="evidence" value="ECO:0007669"/>
    <property type="project" value="TreeGrafter"/>
</dbReference>
<dbReference type="Gene3D" id="3.40.50.620">
    <property type="entry name" value="HUPs"/>
    <property type="match status" value="1"/>
</dbReference>
<dbReference type="InterPro" id="IPR050102">
    <property type="entry name" value="tRNA_sulfurtransferase_ThiI"/>
</dbReference>
<evidence type="ECO:0000313" key="11">
    <source>
        <dbReference type="EMBL" id="AIJ06138.1"/>
    </source>
</evidence>
<comment type="catalytic activity">
    <reaction evidence="9">
        <text>[ThiI sulfur-carrier protein]-S-sulfanyl-L-cysteine + a uridine in tRNA + 2 reduced [2Fe-2S]-[ferredoxin] + ATP + H(+) = [ThiI sulfur-carrier protein]-L-cysteine + a 4-thiouridine in tRNA + 2 oxidized [2Fe-2S]-[ferredoxin] + AMP + diphosphate</text>
        <dbReference type="Rhea" id="RHEA:24176"/>
        <dbReference type="Rhea" id="RHEA-COMP:10000"/>
        <dbReference type="Rhea" id="RHEA-COMP:10001"/>
        <dbReference type="Rhea" id="RHEA-COMP:13337"/>
        <dbReference type="Rhea" id="RHEA-COMP:13338"/>
        <dbReference type="Rhea" id="RHEA-COMP:13339"/>
        <dbReference type="Rhea" id="RHEA-COMP:13340"/>
        <dbReference type="ChEBI" id="CHEBI:15378"/>
        <dbReference type="ChEBI" id="CHEBI:29950"/>
        <dbReference type="ChEBI" id="CHEBI:30616"/>
        <dbReference type="ChEBI" id="CHEBI:33019"/>
        <dbReference type="ChEBI" id="CHEBI:33737"/>
        <dbReference type="ChEBI" id="CHEBI:33738"/>
        <dbReference type="ChEBI" id="CHEBI:61963"/>
        <dbReference type="ChEBI" id="CHEBI:65315"/>
        <dbReference type="ChEBI" id="CHEBI:136798"/>
        <dbReference type="ChEBI" id="CHEBI:456215"/>
        <dbReference type="EC" id="2.8.1.4"/>
    </reaction>
</comment>
<dbReference type="Pfam" id="PF02926">
    <property type="entry name" value="THUMP"/>
    <property type="match status" value="1"/>
</dbReference>
<evidence type="ECO:0000313" key="12">
    <source>
        <dbReference type="Proteomes" id="UP000028781"/>
    </source>
</evidence>
<name>A0A076LI25_9EURY</name>
<dbReference type="GO" id="GO:0004810">
    <property type="term" value="F:CCA tRNA nucleotidyltransferase activity"/>
    <property type="evidence" value="ECO:0007669"/>
    <property type="project" value="InterPro"/>
</dbReference>
<keyword evidence="4 9" id="KW-0808">Transferase</keyword>
<dbReference type="PANTHER" id="PTHR43209:SF1">
    <property type="entry name" value="TRNA SULFURTRANSFERASE"/>
    <property type="match status" value="1"/>
</dbReference>
<dbReference type="KEGG" id="mjh:JH146_1296"/>
<keyword evidence="12" id="KW-1185">Reference proteome</keyword>
<dbReference type="CDD" id="cd01712">
    <property type="entry name" value="PPase_ThiI"/>
    <property type="match status" value="1"/>
</dbReference>
<dbReference type="HOGENOM" id="CLU_037952_4_0_2"/>
<dbReference type="AlphaFoldDB" id="A0A076LI25"/>
<comment type="function">
    <text evidence="9">Catalyzes the ATP-dependent transfer of a sulfur to tRNA to produce 4-thiouridine in position 8 of tRNAs, which functions as a near-UV photosensor. Also catalyzes the transfer of sulfur to the sulfur carrier protein ThiS, forming ThiS-thiocarboxylate. This is a step in the synthesis of thiazole, in the thiamine biosynthesis pathway. The sulfur is donated as persulfide by IscS.</text>
</comment>
<dbReference type="InterPro" id="IPR004114">
    <property type="entry name" value="THUMP_dom"/>
</dbReference>
<dbReference type="Gene3D" id="3.30.2130.30">
    <property type="match status" value="1"/>
</dbReference>
<evidence type="ECO:0000256" key="7">
    <source>
        <dbReference type="ARBA" id="ARBA00022884"/>
    </source>
</evidence>
<dbReference type="InterPro" id="IPR014729">
    <property type="entry name" value="Rossmann-like_a/b/a_fold"/>
</dbReference>
<dbReference type="GeneID" id="24891922"/>
<dbReference type="STRING" id="1301915.JH146_1296"/>
<dbReference type="SMART" id="SM00981">
    <property type="entry name" value="THUMP"/>
    <property type="match status" value="1"/>
</dbReference>
<dbReference type="SUPFAM" id="SSF52402">
    <property type="entry name" value="Adenine nucleotide alpha hydrolases-like"/>
    <property type="match status" value="1"/>
</dbReference>
<gene>
    <name evidence="9" type="primary">thiI</name>
    <name evidence="11" type="ORF">JH146_1296</name>
</gene>
<dbReference type="GO" id="GO:0005524">
    <property type="term" value="F:ATP binding"/>
    <property type="evidence" value="ECO:0007669"/>
    <property type="project" value="UniProtKB-UniRule"/>
</dbReference>